<reference evidence="1 2" key="1">
    <citation type="submission" date="2014-03" db="EMBL/GenBank/DDBJ databases">
        <title>The draft genome sequence of Thioclava dalianensis DLFJ1-1.</title>
        <authorList>
            <person name="Lai Q."/>
            <person name="Shao Z."/>
        </authorList>
    </citation>
    <scope>NUCLEOTIDE SEQUENCE [LARGE SCALE GENOMIC DNA]</scope>
    <source>
        <strain evidence="1 2">DLFJ1-1</strain>
    </source>
</reference>
<organism evidence="1 2">
    <name type="scientific">Thioclava dalianensis</name>
    <dbReference type="NCBI Taxonomy" id="1185766"/>
    <lineage>
        <taxon>Bacteria</taxon>
        <taxon>Pseudomonadati</taxon>
        <taxon>Pseudomonadota</taxon>
        <taxon>Alphaproteobacteria</taxon>
        <taxon>Rhodobacterales</taxon>
        <taxon>Paracoccaceae</taxon>
        <taxon>Thioclava</taxon>
    </lineage>
</organism>
<evidence type="ECO:0000313" key="1">
    <source>
        <dbReference type="EMBL" id="KEP67860.1"/>
    </source>
</evidence>
<name>A0A074TCJ8_9RHOB</name>
<dbReference type="OrthoDB" id="7205619at2"/>
<keyword evidence="2" id="KW-1185">Reference proteome</keyword>
<dbReference type="Proteomes" id="UP000027725">
    <property type="component" value="Unassembled WGS sequence"/>
</dbReference>
<sequence length="119" mass="13026">MGMKETASRLIAKYGQAATLSRPGESTVDEFGNPVDGEPTLYPVTVVSATYAIELQLLASGWLETGDQRVFVSVDGLSVEPKTTDKLVIDGTEFETRRISPLAPAGEVIFWEMQVRKYV</sequence>
<dbReference type="STRING" id="1185766.SAMN05216224_1373"/>
<dbReference type="AlphaFoldDB" id="A0A074TCJ8"/>
<protein>
    <recommendedName>
        <fullName evidence="3">Phage protein</fullName>
    </recommendedName>
</protein>
<dbReference type="RefSeq" id="WP_038070082.1">
    <property type="nucleotide sequence ID" value="NZ_FOVB01000037.1"/>
</dbReference>
<comment type="caution">
    <text evidence="1">The sequence shown here is derived from an EMBL/GenBank/DDBJ whole genome shotgun (WGS) entry which is preliminary data.</text>
</comment>
<gene>
    <name evidence="1" type="ORF">DL1_18490</name>
</gene>
<evidence type="ECO:0000313" key="2">
    <source>
        <dbReference type="Proteomes" id="UP000027725"/>
    </source>
</evidence>
<accession>A0A074TCJ8</accession>
<evidence type="ECO:0008006" key="3">
    <source>
        <dbReference type="Google" id="ProtNLM"/>
    </source>
</evidence>
<dbReference type="EMBL" id="JHEH01000067">
    <property type="protein sequence ID" value="KEP67860.1"/>
    <property type="molecule type" value="Genomic_DNA"/>
</dbReference>
<proteinExistence type="predicted"/>